<keyword evidence="3 9" id="KW-1003">Cell membrane</keyword>
<dbReference type="InterPro" id="IPR038379">
    <property type="entry name" value="SecE_sf"/>
</dbReference>
<comment type="subcellular location">
    <subcellularLocation>
        <location evidence="9">Cell membrane</location>
        <topology evidence="9">Single-pass membrane protein</topology>
    </subcellularLocation>
    <subcellularLocation>
        <location evidence="1">Membrane</location>
    </subcellularLocation>
</comment>
<sequence>MAKVTPGEFIRQVRAETAKVSWPTRKETITTAVMVVIMTTLLAIFFFGIDSFFGAIVKYLLSLLG</sequence>
<name>X2LJG4_9BACT</name>
<evidence type="ECO:0000256" key="9">
    <source>
        <dbReference type="HAMAP-Rule" id="MF_00422"/>
    </source>
</evidence>
<gene>
    <name evidence="9" type="primary">secE</name>
</gene>
<dbReference type="EMBL" id="KF796599">
    <property type="protein sequence ID" value="AHN97796.1"/>
    <property type="molecule type" value="Genomic_DNA"/>
</dbReference>
<feature type="transmembrane region" description="Helical" evidence="9">
    <location>
        <begin position="32"/>
        <end position="61"/>
    </location>
</feature>
<comment type="subunit">
    <text evidence="9">Component of the Sec protein translocase complex. Heterotrimer consisting of SecY, SecE and SecG subunits. The heterotrimers can form oligomers, although 1 heterotrimer is thought to be able to translocate proteins. Interacts with the ribosome. Interacts with SecDF, and other proteins may be involved. Interacts with SecA.</text>
</comment>
<evidence type="ECO:0000256" key="1">
    <source>
        <dbReference type="ARBA" id="ARBA00004370"/>
    </source>
</evidence>
<evidence type="ECO:0000256" key="7">
    <source>
        <dbReference type="ARBA" id="ARBA00023010"/>
    </source>
</evidence>
<keyword evidence="7 9" id="KW-0811">Translocation</keyword>
<dbReference type="InterPro" id="IPR001901">
    <property type="entry name" value="Translocase_SecE/Sec61-g"/>
</dbReference>
<accession>X2LJG4</accession>
<keyword evidence="8 9" id="KW-0472">Membrane</keyword>
<evidence type="ECO:0000256" key="3">
    <source>
        <dbReference type="ARBA" id="ARBA00022475"/>
    </source>
</evidence>
<comment type="function">
    <text evidence="9">Essential subunit of the Sec protein translocation channel SecYEG. Clamps together the 2 halves of SecY. May contact the channel plug during translocation.</text>
</comment>
<dbReference type="GO" id="GO:0043952">
    <property type="term" value="P:protein transport by the Sec complex"/>
    <property type="evidence" value="ECO:0007669"/>
    <property type="project" value="UniProtKB-UniRule"/>
</dbReference>
<dbReference type="GO" id="GO:0006605">
    <property type="term" value="P:protein targeting"/>
    <property type="evidence" value="ECO:0007669"/>
    <property type="project" value="UniProtKB-UniRule"/>
</dbReference>
<evidence type="ECO:0000256" key="5">
    <source>
        <dbReference type="ARBA" id="ARBA00022927"/>
    </source>
</evidence>
<keyword evidence="4 9" id="KW-0812">Transmembrane</keyword>
<dbReference type="GO" id="GO:0005886">
    <property type="term" value="C:plasma membrane"/>
    <property type="evidence" value="ECO:0007669"/>
    <property type="project" value="UniProtKB-SubCell"/>
</dbReference>
<reference evidence="10" key="1">
    <citation type="submission" date="2013-10" db="EMBL/GenBank/DDBJ databases">
        <title>Functional metagenomics reveals novel beta-galactosidases not predictable from gene sequences.</title>
        <authorList>
            <person name="Cheng J."/>
            <person name="Engel K."/>
            <person name="Romantsov T."/>
            <person name="Neufeld J.D."/>
            <person name="Rose D.R."/>
            <person name="Charles T.C."/>
        </authorList>
    </citation>
    <scope>NUCLEOTIDE SEQUENCE</scope>
</reference>
<evidence type="ECO:0000256" key="2">
    <source>
        <dbReference type="ARBA" id="ARBA00022448"/>
    </source>
</evidence>
<evidence type="ECO:0000313" key="10">
    <source>
        <dbReference type="EMBL" id="AHN97796.1"/>
    </source>
</evidence>
<dbReference type="Pfam" id="PF00584">
    <property type="entry name" value="SecE"/>
    <property type="match status" value="1"/>
</dbReference>
<dbReference type="GO" id="GO:0008320">
    <property type="term" value="F:protein transmembrane transporter activity"/>
    <property type="evidence" value="ECO:0007669"/>
    <property type="project" value="UniProtKB-UniRule"/>
</dbReference>
<protein>
    <recommendedName>
        <fullName evidence="9">Protein translocase subunit SecE</fullName>
    </recommendedName>
</protein>
<dbReference type="GO" id="GO:0009306">
    <property type="term" value="P:protein secretion"/>
    <property type="evidence" value="ECO:0007669"/>
    <property type="project" value="UniProtKB-UniRule"/>
</dbReference>
<evidence type="ECO:0000256" key="6">
    <source>
        <dbReference type="ARBA" id="ARBA00022989"/>
    </source>
</evidence>
<keyword evidence="2 9" id="KW-0813">Transport</keyword>
<dbReference type="Gene3D" id="1.20.5.1030">
    <property type="entry name" value="Preprotein translocase secy subunit"/>
    <property type="match status" value="1"/>
</dbReference>
<dbReference type="PRINTS" id="PR01650">
    <property type="entry name" value="SECETRNLCASE"/>
</dbReference>
<dbReference type="PANTHER" id="PTHR33910:SF1">
    <property type="entry name" value="PROTEIN TRANSLOCASE SUBUNIT SECE"/>
    <property type="match status" value="1"/>
</dbReference>
<dbReference type="NCBIfam" id="TIGR00964">
    <property type="entry name" value="secE_bact"/>
    <property type="match status" value="1"/>
</dbReference>
<dbReference type="PANTHER" id="PTHR33910">
    <property type="entry name" value="PROTEIN TRANSLOCASE SUBUNIT SECE"/>
    <property type="match status" value="1"/>
</dbReference>
<organism evidence="10">
    <name type="scientific">uncultured bacterium lac82</name>
    <dbReference type="NCBI Taxonomy" id="1447247"/>
    <lineage>
        <taxon>Bacteria</taxon>
        <taxon>environmental samples</taxon>
    </lineage>
</organism>
<comment type="similarity">
    <text evidence="9">Belongs to the SecE/SEC61-gamma family.</text>
</comment>
<dbReference type="AlphaFoldDB" id="X2LJG4"/>
<evidence type="ECO:0000256" key="4">
    <source>
        <dbReference type="ARBA" id="ARBA00022692"/>
    </source>
</evidence>
<dbReference type="PROSITE" id="PS01067">
    <property type="entry name" value="SECE_SEC61G"/>
    <property type="match status" value="1"/>
</dbReference>
<dbReference type="GO" id="GO:0065002">
    <property type="term" value="P:intracellular protein transmembrane transport"/>
    <property type="evidence" value="ECO:0007669"/>
    <property type="project" value="UniProtKB-UniRule"/>
</dbReference>
<keyword evidence="6 9" id="KW-1133">Transmembrane helix</keyword>
<dbReference type="InterPro" id="IPR005807">
    <property type="entry name" value="SecE_bac"/>
</dbReference>
<keyword evidence="5 9" id="KW-0653">Protein transport</keyword>
<evidence type="ECO:0000256" key="8">
    <source>
        <dbReference type="ARBA" id="ARBA00023136"/>
    </source>
</evidence>
<dbReference type="HAMAP" id="MF_00422">
    <property type="entry name" value="SecE"/>
    <property type="match status" value="1"/>
</dbReference>
<proteinExistence type="inferred from homology"/>